<evidence type="ECO:0000313" key="2">
    <source>
        <dbReference type="Proteomes" id="UP000189670"/>
    </source>
</evidence>
<evidence type="ECO:0000313" key="1">
    <source>
        <dbReference type="EMBL" id="ETR66167.1"/>
    </source>
</evidence>
<dbReference type="AlphaFoldDB" id="A0A1V1NU98"/>
<dbReference type="Proteomes" id="UP000189670">
    <property type="component" value="Unassembled WGS sequence"/>
</dbReference>
<dbReference type="PANTHER" id="PTHR35586">
    <property type="entry name" value="SLL1691 PROTEIN"/>
    <property type="match status" value="1"/>
</dbReference>
<organism evidence="1 2">
    <name type="scientific">Candidatus Magnetoglobus multicellularis str. Araruama</name>
    <dbReference type="NCBI Taxonomy" id="890399"/>
    <lineage>
        <taxon>Bacteria</taxon>
        <taxon>Pseudomonadati</taxon>
        <taxon>Thermodesulfobacteriota</taxon>
        <taxon>Desulfobacteria</taxon>
        <taxon>Desulfobacterales</taxon>
        <taxon>Desulfobacteraceae</taxon>
        <taxon>Candidatus Magnetoglobus</taxon>
    </lineage>
</organism>
<reference evidence="2" key="1">
    <citation type="submission" date="2012-11" db="EMBL/GenBank/DDBJ databases">
        <authorList>
            <person name="Lucero-Rivera Y.E."/>
            <person name="Tovar-Ramirez D."/>
        </authorList>
    </citation>
    <scope>NUCLEOTIDE SEQUENCE [LARGE SCALE GENOMIC DNA]</scope>
    <source>
        <strain evidence="2">Araruama</strain>
    </source>
</reference>
<dbReference type="PANTHER" id="PTHR35586:SF1">
    <property type="entry name" value="SLL1691 PROTEIN"/>
    <property type="match status" value="1"/>
</dbReference>
<name>A0A1V1NU98_9BACT</name>
<evidence type="ECO:0008006" key="3">
    <source>
        <dbReference type="Google" id="ProtNLM"/>
    </source>
</evidence>
<dbReference type="EMBL" id="ATBP01002187">
    <property type="protein sequence ID" value="ETR66167.1"/>
    <property type="molecule type" value="Genomic_DNA"/>
</dbReference>
<proteinExistence type="predicted"/>
<sequence length="248" mass="29504">MLHIEVQGQPQDIFPDRMFTYATRLRDRYQLMVVSLAILADDDPNWRPSTFTEELWGCKKNFEFPMIKLLDYHDKWEELETSDNPFAVVVIAHLNMLETKNNHEQRLNRKIELTQKLYGMGYSEEKVFALFRFIDWLMVLPDDLTKTFNETISHDHEVLKMKYLTTIEQFALKEARLEAERRGEKRGEKLGEKRGEDRGKLIGQIAMLDMMRQNNTIPHQQYEQMIAPLYIQLQALTDDPKSSRKRYK</sequence>
<gene>
    <name evidence="1" type="ORF">OMM_13155</name>
</gene>
<accession>A0A1V1NU98</accession>
<protein>
    <recommendedName>
        <fullName evidence="3">Transposase (putative) YhgA-like domain-containing protein</fullName>
    </recommendedName>
</protein>
<comment type="caution">
    <text evidence="1">The sequence shown here is derived from an EMBL/GenBank/DDBJ whole genome shotgun (WGS) entry which is preliminary data.</text>
</comment>